<dbReference type="GeneID" id="63830793"/>
<dbReference type="OrthoDB" id="2316594at2759"/>
<proteinExistence type="predicted"/>
<dbReference type="AlphaFoldDB" id="A0A165IBX9"/>
<dbReference type="SUPFAM" id="SSF52540">
    <property type="entry name" value="P-loop containing nucleoside triphosphate hydrolases"/>
    <property type="match status" value="1"/>
</dbReference>
<gene>
    <name evidence="1" type="ORF">LAESUDRAFT_766894</name>
</gene>
<dbReference type="PANTHER" id="PTHR30121:SF6">
    <property type="entry name" value="SLR6007 PROTEIN"/>
    <property type="match status" value="1"/>
</dbReference>
<dbReference type="PANTHER" id="PTHR30121">
    <property type="entry name" value="UNCHARACTERIZED PROTEIN YJGR-RELATED"/>
    <property type="match status" value="1"/>
</dbReference>
<name>A0A165IBX9_9APHY</name>
<evidence type="ECO:0000313" key="1">
    <source>
        <dbReference type="EMBL" id="KZT12867.1"/>
    </source>
</evidence>
<dbReference type="InterPro" id="IPR027417">
    <property type="entry name" value="P-loop_NTPase"/>
</dbReference>
<organism evidence="1 2">
    <name type="scientific">Laetiporus sulphureus 93-53</name>
    <dbReference type="NCBI Taxonomy" id="1314785"/>
    <lineage>
        <taxon>Eukaryota</taxon>
        <taxon>Fungi</taxon>
        <taxon>Dikarya</taxon>
        <taxon>Basidiomycota</taxon>
        <taxon>Agaricomycotina</taxon>
        <taxon>Agaricomycetes</taxon>
        <taxon>Polyporales</taxon>
        <taxon>Laetiporus</taxon>
    </lineage>
</organism>
<dbReference type="EMBL" id="KV427605">
    <property type="protein sequence ID" value="KZT12867.1"/>
    <property type="molecule type" value="Genomic_DNA"/>
</dbReference>
<dbReference type="InParanoid" id="A0A165IBX9"/>
<protein>
    <submittedName>
        <fullName evidence="1">Uncharacterized protein</fullName>
    </submittedName>
</protein>
<dbReference type="Proteomes" id="UP000076871">
    <property type="component" value="Unassembled WGS sequence"/>
</dbReference>
<evidence type="ECO:0000313" key="2">
    <source>
        <dbReference type="Proteomes" id="UP000076871"/>
    </source>
</evidence>
<keyword evidence="2" id="KW-1185">Reference proteome</keyword>
<accession>A0A165IBX9</accession>
<dbReference type="Gene3D" id="3.40.50.300">
    <property type="entry name" value="P-loop containing nucleotide triphosphate hydrolases"/>
    <property type="match status" value="1"/>
</dbReference>
<reference evidence="1 2" key="1">
    <citation type="journal article" date="2016" name="Mol. Biol. Evol.">
        <title>Comparative Genomics of Early-Diverging Mushroom-Forming Fungi Provides Insights into the Origins of Lignocellulose Decay Capabilities.</title>
        <authorList>
            <person name="Nagy L.G."/>
            <person name="Riley R."/>
            <person name="Tritt A."/>
            <person name="Adam C."/>
            <person name="Daum C."/>
            <person name="Floudas D."/>
            <person name="Sun H."/>
            <person name="Yadav J.S."/>
            <person name="Pangilinan J."/>
            <person name="Larsson K.H."/>
            <person name="Matsuura K."/>
            <person name="Barry K."/>
            <person name="Labutti K."/>
            <person name="Kuo R."/>
            <person name="Ohm R.A."/>
            <person name="Bhattacharya S.S."/>
            <person name="Shirouzu T."/>
            <person name="Yoshinaga Y."/>
            <person name="Martin F.M."/>
            <person name="Grigoriev I.V."/>
            <person name="Hibbett D.S."/>
        </authorList>
    </citation>
    <scope>NUCLEOTIDE SEQUENCE [LARGE SCALE GENOMIC DNA]</scope>
    <source>
        <strain evidence="1 2">93-53</strain>
    </source>
</reference>
<dbReference type="RefSeq" id="XP_040770377.1">
    <property type="nucleotide sequence ID" value="XM_040913765.1"/>
</dbReference>
<dbReference type="STRING" id="1314785.A0A165IBX9"/>
<dbReference type="InterPro" id="IPR051162">
    <property type="entry name" value="T4SS_component"/>
</dbReference>
<sequence>MLLVELRLTSPQDEHELLQHLSLDAPDSRDHELKTAPIFTRDAYVATKAQQVFSQRGLLGSVMEIYDKNGANHADTCHDNRLYLNTNAPFSALVCGVQGSGKSHTVSIVLEDMLIPKCSRIGALNKALSGLVLHFGEGGPYSLPCEAAWVGVSQNSSLKLPPVHIYASNSSLNTMKTVYAPLGSRVTVQPLLFSESELDAQAFLSMMAIGASDHVPLYMQTVLSILRQLGESYSYTAFKKELEARKAKFMPPQLSGLEQRMALLEAFLEKPKSSKKQRAAPPRFAAGQLTIIDLSDPFIDPASASGLFEIIVRLFVRAKVDTGKVLVVDEAHKYLSPDKTSSGLTKELLSLIRQQRHQAMRVVISTQEPTVVPTVLLDLCSVAILHRFSSPAWWDHVAKHVSADIDNKEAFDKVVNLKTGQALLLAPSGLAVSRLATQKAHGTEVVPTLRQFGRKSVLIRTRQRVTRDGGASILVVGT</sequence>